<evidence type="ECO:0000256" key="1">
    <source>
        <dbReference type="ARBA" id="ARBA00009740"/>
    </source>
</evidence>
<dbReference type="KEGG" id="ela:UCREL1_3723"/>
<gene>
    <name evidence="3" type="ORF">UCREL1_3723</name>
</gene>
<reference evidence="4" key="1">
    <citation type="journal article" date="2013" name="Genome Announc.">
        <title>Draft genome sequence of the grapevine dieback fungus Eutypa lata UCR-EL1.</title>
        <authorList>
            <person name="Blanco-Ulate B."/>
            <person name="Rolshausen P.E."/>
            <person name="Cantu D."/>
        </authorList>
    </citation>
    <scope>NUCLEOTIDE SEQUENCE [LARGE SCALE GENOMIC DNA]</scope>
    <source>
        <strain evidence="4">UCR-EL1</strain>
    </source>
</reference>
<dbReference type="EMBL" id="KB706113">
    <property type="protein sequence ID" value="EMR69257.1"/>
    <property type="molecule type" value="Genomic_DNA"/>
</dbReference>
<dbReference type="eggNOG" id="ENOG502QR3B">
    <property type="taxonomic scope" value="Eukaryota"/>
</dbReference>
<dbReference type="InterPro" id="IPR010730">
    <property type="entry name" value="HET"/>
</dbReference>
<evidence type="ECO:0000313" key="3">
    <source>
        <dbReference type="EMBL" id="EMR69257.1"/>
    </source>
</evidence>
<dbReference type="Pfam" id="PF06884">
    <property type="entry name" value="DUF1264"/>
    <property type="match status" value="1"/>
</dbReference>
<dbReference type="InterPro" id="IPR010686">
    <property type="entry name" value="OBAP-like"/>
</dbReference>
<keyword evidence="4" id="KW-1185">Reference proteome</keyword>
<evidence type="ECO:0000259" key="2">
    <source>
        <dbReference type="Pfam" id="PF06985"/>
    </source>
</evidence>
<dbReference type="OrthoDB" id="1901244at2759"/>
<proteinExistence type="inferred from homology"/>
<dbReference type="Pfam" id="PF06985">
    <property type="entry name" value="HET"/>
    <property type="match status" value="1"/>
</dbReference>
<dbReference type="STRING" id="1287681.M7SY85"/>
<accession>M7SY85</accession>
<organism evidence="3 4">
    <name type="scientific">Eutypa lata (strain UCR-EL1)</name>
    <name type="common">Grapevine dieback disease fungus</name>
    <name type="synonym">Eutypa armeniacae</name>
    <dbReference type="NCBI Taxonomy" id="1287681"/>
    <lineage>
        <taxon>Eukaryota</taxon>
        <taxon>Fungi</taxon>
        <taxon>Dikarya</taxon>
        <taxon>Ascomycota</taxon>
        <taxon>Pezizomycotina</taxon>
        <taxon>Sordariomycetes</taxon>
        <taxon>Xylariomycetidae</taxon>
        <taxon>Xylariales</taxon>
        <taxon>Diatrypaceae</taxon>
        <taxon>Eutypa</taxon>
    </lineage>
</organism>
<sequence length="538" mass="60763">MASSTGPDTVPGGPVPTEDKVLETGASLLQEFQPVKQLCAHLNAFHTYADEPGRHIETNHYCAHLSEDVRQCILYDGPGPNARLIGIEYMITPKLYATLPAEERRLWHSHVFEVKSGMLVMPGPRGPITQRAWETAETEEMRHVIGLYGKVYHLWQTDRGDQLPLGEPKLMMSFTGEGQFDFEREVGARDERFGTDWRRKKELRKDIEVPEGLLVPRTTSSIEFQSYHLAKAIAAAKEGCVLYERLVDDVVLKMRGRQDWRTSEFLRTTDYRFQLRANSYSSGGIHSCTLKATFTLETNLAALVIRRGLSLEDLQGWTTAADPAARADRESRILGRKREITIEVVDIDHIPSRFIYVGSKAEQSQVTLVEMEDAPEKVRREVSRLGYAVLSYCWAGDQSLKLTEANHRGLKVGIAISNLPQTLQDAVWVTRRMGMDYLWIDALCILQDSDKDMANEIARMASYYNCAKLCICAAAATRSTEGFLQMRKPPLYRFGPVCLRLRDGDGDAGNVYLLEESEPSSVTGGWRTCMRRQLASFR</sequence>
<dbReference type="AlphaFoldDB" id="M7SY85"/>
<dbReference type="HOGENOM" id="CLU_506253_0_0_1"/>
<comment type="similarity">
    <text evidence="1">Belongs to the OBAP family.</text>
</comment>
<dbReference type="Proteomes" id="UP000012174">
    <property type="component" value="Unassembled WGS sequence"/>
</dbReference>
<protein>
    <submittedName>
        <fullName evidence="3">Putative duf1264 domain-containing protein</fullName>
    </submittedName>
</protein>
<dbReference type="PANTHER" id="PTHR31360:SF0">
    <property type="entry name" value="OIL BODY-ASSOCIATED PROTEIN 1B"/>
    <property type="match status" value="1"/>
</dbReference>
<evidence type="ECO:0000313" key="4">
    <source>
        <dbReference type="Proteomes" id="UP000012174"/>
    </source>
</evidence>
<name>M7SY85_EUTLA</name>
<feature type="domain" description="Heterokaryon incompatibility" evidence="2">
    <location>
        <begin position="387"/>
        <end position="489"/>
    </location>
</feature>
<dbReference type="PANTHER" id="PTHR31360">
    <property type="match status" value="1"/>
</dbReference>